<dbReference type="Gene3D" id="1.10.10.10">
    <property type="entry name" value="Winged helix-like DNA-binding domain superfamily/Winged helix DNA-binding domain"/>
    <property type="match status" value="1"/>
</dbReference>
<dbReference type="Proteomes" id="UP001601948">
    <property type="component" value="Unassembled WGS sequence"/>
</dbReference>
<evidence type="ECO:0000259" key="1">
    <source>
        <dbReference type="PROSITE" id="PS50043"/>
    </source>
</evidence>
<dbReference type="Gene3D" id="3.40.50.300">
    <property type="entry name" value="P-loop containing nucleotide triphosphate hydrolases"/>
    <property type="match status" value="1"/>
</dbReference>
<dbReference type="InterPro" id="IPR000792">
    <property type="entry name" value="Tscrpt_reg_LuxR_C"/>
</dbReference>
<protein>
    <submittedName>
        <fullName evidence="2">LuxR C-terminal-related transcriptional regulator</fullName>
    </submittedName>
</protein>
<gene>
    <name evidence="2" type="ORF">ACFYV7_38035</name>
</gene>
<dbReference type="PROSITE" id="PS50043">
    <property type="entry name" value="HTH_LUXR_2"/>
    <property type="match status" value="1"/>
</dbReference>
<feature type="domain" description="HTH luxR-type" evidence="1">
    <location>
        <begin position="823"/>
        <end position="887"/>
    </location>
</feature>
<dbReference type="InterPro" id="IPR036388">
    <property type="entry name" value="WH-like_DNA-bd_sf"/>
</dbReference>
<sequence>MLTDSLPAELSSFIGRAEELGAIGAAVTAGQVLTLVGPGGGGKTRLALRVCRDLRAASPDGVRWVGLEDEHDDAGVVHRVAAALDVLLPVGADPVPALAHGIGDRETLLALDNCEQVSAGAAALVTALLTHCPRLAVLATSRAPLGVRGERIRRIPALGLADALALFLDRAQVGTPNTEARNAARRVCDRLDRLPLALELAAGWAGTLSLAQLADSLCDPYAVLDGGARTAPFRQRTLAESMRWSHDLLDDDERVLFRRLGVFEPGFTAAEVTELGGTTAALRALRGLIEKSLLSADTSGAVARYRMLGVVRDYALRQLAEAGETELFRQRHVGVYRALVERAEALLDTDQDAWRARITLELPNIRAAIDWGLSQDDPSDGRELAAAMAWLWHLEPRGLEGVRVLRLAIDRGNGARDALQARVLLGLALVCDTAVYGFVGYESARAAAELADEVGADAVGRRARSLCAVEQLGIDLNQAQALASAVHQDALRAGDDSVADSTQALLGLIHLFRDEYRTAIDQLDQALVGMRRRNDRGFACHALTWLATATARTGELSRAAEIAETAVDTATPLRDFHHVGSARATLAEIRVWQGRLDEAATALAPIDRVLDGVDSPFVPGWERVHGMLSLAAGHPAQAIAWCRREGRIAGEADGPLTPWTQVVLAAALREHGESAEAAALLDALVAGPLVRGLPSVHADALDQQAYLVRPNNIEQALRPHHEALSLRVEHELVLGCVASLEALTAVLTLRGTVETAGVLLGAAERARADTGSAPARFLAEVHAQLSSRVGEPDLTEYLDRGRAMGVAQAVDYATKARGKRNRPDTGWASLTPAERSVVDLAVSGMSNPEIATRLFISRGTVKTHLAHVYAKLGVANRTELARLDGRG</sequence>
<dbReference type="EMBL" id="JBIAPI010000015">
    <property type="protein sequence ID" value="MFF3228647.1"/>
    <property type="molecule type" value="Genomic_DNA"/>
</dbReference>
<dbReference type="PANTHER" id="PTHR47691">
    <property type="entry name" value="REGULATOR-RELATED"/>
    <property type="match status" value="1"/>
</dbReference>
<name>A0ABW6R543_9NOCA</name>
<dbReference type="PRINTS" id="PR00038">
    <property type="entry name" value="HTHLUXR"/>
</dbReference>
<reference evidence="2 3" key="1">
    <citation type="submission" date="2024-10" db="EMBL/GenBank/DDBJ databases">
        <title>The Natural Products Discovery Center: Release of the First 8490 Sequenced Strains for Exploring Actinobacteria Biosynthetic Diversity.</title>
        <authorList>
            <person name="Kalkreuter E."/>
            <person name="Kautsar S.A."/>
            <person name="Yang D."/>
            <person name="Bader C.D."/>
            <person name="Teijaro C.N."/>
            <person name="Fluegel L."/>
            <person name="Davis C.M."/>
            <person name="Simpson J.R."/>
            <person name="Lauterbach L."/>
            <person name="Steele A.D."/>
            <person name="Gui C."/>
            <person name="Meng S."/>
            <person name="Li G."/>
            <person name="Viehrig K."/>
            <person name="Ye F."/>
            <person name="Su P."/>
            <person name="Kiefer A.F."/>
            <person name="Nichols A."/>
            <person name="Cepeda A.J."/>
            <person name="Yan W."/>
            <person name="Fan B."/>
            <person name="Jiang Y."/>
            <person name="Adhikari A."/>
            <person name="Zheng C.-J."/>
            <person name="Schuster L."/>
            <person name="Cowan T.M."/>
            <person name="Smanski M.J."/>
            <person name="Chevrette M.G."/>
            <person name="De Carvalho L.P.S."/>
            <person name="Shen B."/>
        </authorList>
    </citation>
    <scope>NUCLEOTIDE SEQUENCE [LARGE SCALE GENOMIC DNA]</scope>
    <source>
        <strain evidence="2 3">NPDC003040</strain>
    </source>
</reference>
<organism evidence="2 3">
    <name type="scientific">Nocardia suismassiliense</name>
    <dbReference type="NCBI Taxonomy" id="2077092"/>
    <lineage>
        <taxon>Bacteria</taxon>
        <taxon>Bacillati</taxon>
        <taxon>Actinomycetota</taxon>
        <taxon>Actinomycetes</taxon>
        <taxon>Mycobacteriales</taxon>
        <taxon>Nocardiaceae</taxon>
        <taxon>Nocardia</taxon>
    </lineage>
</organism>
<dbReference type="InterPro" id="IPR027417">
    <property type="entry name" value="P-loop_NTPase"/>
</dbReference>
<dbReference type="SUPFAM" id="SSF52540">
    <property type="entry name" value="P-loop containing nucleoside triphosphate hydrolases"/>
    <property type="match status" value="1"/>
</dbReference>
<dbReference type="SUPFAM" id="SSF46894">
    <property type="entry name" value="C-terminal effector domain of the bipartite response regulators"/>
    <property type="match status" value="1"/>
</dbReference>
<dbReference type="Pfam" id="PF00196">
    <property type="entry name" value="GerE"/>
    <property type="match status" value="1"/>
</dbReference>
<dbReference type="Pfam" id="PF25872">
    <property type="entry name" value="HTH_77"/>
    <property type="match status" value="1"/>
</dbReference>
<dbReference type="Gene3D" id="1.25.40.10">
    <property type="entry name" value="Tetratricopeptide repeat domain"/>
    <property type="match status" value="1"/>
</dbReference>
<dbReference type="InterPro" id="IPR058852">
    <property type="entry name" value="HTH_77"/>
</dbReference>
<dbReference type="InterPro" id="IPR011990">
    <property type="entry name" value="TPR-like_helical_dom_sf"/>
</dbReference>
<dbReference type="PANTHER" id="PTHR47691:SF3">
    <property type="entry name" value="HTH-TYPE TRANSCRIPTIONAL REGULATOR RV0890C-RELATED"/>
    <property type="match status" value="1"/>
</dbReference>
<dbReference type="RefSeq" id="WP_387725618.1">
    <property type="nucleotide sequence ID" value="NZ_JBIAPI010000015.1"/>
</dbReference>
<evidence type="ECO:0000313" key="2">
    <source>
        <dbReference type="EMBL" id="MFF3228647.1"/>
    </source>
</evidence>
<dbReference type="CDD" id="cd06170">
    <property type="entry name" value="LuxR_C_like"/>
    <property type="match status" value="1"/>
</dbReference>
<dbReference type="PROSITE" id="PS00622">
    <property type="entry name" value="HTH_LUXR_1"/>
    <property type="match status" value="1"/>
</dbReference>
<accession>A0ABW6R543</accession>
<dbReference type="SUPFAM" id="SSF48452">
    <property type="entry name" value="TPR-like"/>
    <property type="match status" value="1"/>
</dbReference>
<comment type="caution">
    <text evidence="2">The sequence shown here is derived from an EMBL/GenBank/DDBJ whole genome shotgun (WGS) entry which is preliminary data.</text>
</comment>
<keyword evidence="3" id="KW-1185">Reference proteome</keyword>
<dbReference type="InterPro" id="IPR016032">
    <property type="entry name" value="Sig_transdc_resp-reg_C-effctor"/>
</dbReference>
<dbReference type="SMART" id="SM00421">
    <property type="entry name" value="HTH_LUXR"/>
    <property type="match status" value="1"/>
</dbReference>
<proteinExistence type="predicted"/>
<evidence type="ECO:0000313" key="3">
    <source>
        <dbReference type="Proteomes" id="UP001601948"/>
    </source>
</evidence>